<dbReference type="RefSeq" id="WP_185382224.1">
    <property type="nucleotide sequence ID" value="NZ_JAAROV010000002.1"/>
</dbReference>
<accession>A0A841XVA8</accession>
<gene>
    <name evidence="1" type="ORF">HB811_07395</name>
</gene>
<evidence type="ECO:0000313" key="1">
    <source>
        <dbReference type="EMBL" id="MBC1316593.1"/>
    </source>
</evidence>
<dbReference type="EMBL" id="JAAROV010000002">
    <property type="protein sequence ID" value="MBC1316593.1"/>
    <property type="molecule type" value="Genomic_DNA"/>
</dbReference>
<dbReference type="Proteomes" id="UP000543379">
    <property type="component" value="Unassembled WGS sequence"/>
</dbReference>
<dbReference type="AlphaFoldDB" id="A0A841XVA8"/>
<evidence type="ECO:0000313" key="2">
    <source>
        <dbReference type="Proteomes" id="UP000543379"/>
    </source>
</evidence>
<proteinExistence type="predicted"/>
<organism evidence="1 2">
    <name type="scientific">Listeria booriae</name>
    <dbReference type="NCBI Taxonomy" id="1552123"/>
    <lineage>
        <taxon>Bacteria</taxon>
        <taxon>Bacillati</taxon>
        <taxon>Bacillota</taxon>
        <taxon>Bacilli</taxon>
        <taxon>Bacillales</taxon>
        <taxon>Listeriaceae</taxon>
        <taxon>Listeria</taxon>
    </lineage>
</organism>
<reference evidence="1 2" key="1">
    <citation type="submission" date="2020-03" db="EMBL/GenBank/DDBJ databases">
        <title>Soil Listeria distribution.</title>
        <authorList>
            <person name="Liao J."/>
            <person name="Wiedmann M."/>
        </authorList>
    </citation>
    <scope>NUCLEOTIDE SEQUENCE [LARGE SCALE GENOMIC DNA]</scope>
    <source>
        <strain evidence="1 2">FSL L7-1816</strain>
    </source>
</reference>
<protein>
    <submittedName>
        <fullName evidence="1">DUF3168 domain-containing protein</fullName>
    </submittedName>
</protein>
<name>A0A841XVA8_9LIST</name>
<comment type="caution">
    <text evidence="1">The sequence shown here is derived from an EMBL/GenBank/DDBJ whole genome shotgun (WGS) entry which is preliminary data.</text>
</comment>
<sequence length="129" mass="15150">MIDVLKEIYNRFMENEIIKSHCEGRIKFYSYPETADDTKPFMIISLLEPPRDATYASDNAKVEHVSVQVDVEAMNRMLVKEIQGQVKQILKEMNVMQELGGLDEYFDETKRFVDSRRYSGFPYSLYDAF</sequence>